<name>A0A9P0KRT9_ACAOB</name>
<evidence type="ECO:0000313" key="1">
    <source>
        <dbReference type="EMBL" id="CAH1978595.1"/>
    </source>
</evidence>
<organism evidence="1 2">
    <name type="scientific">Acanthoscelides obtectus</name>
    <name type="common">Bean weevil</name>
    <name type="synonym">Bruchus obtectus</name>
    <dbReference type="NCBI Taxonomy" id="200917"/>
    <lineage>
        <taxon>Eukaryota</taxon>
        <taxon>Metazoa</taxon>
        <taxon>Ecdysozoa</taxon>
        <taxon>Arthropoda</taxon>
        <taxon>Hexapoda</taxon>
        <taxon>Insecta</taxon>
        <taxon>Pterygota</taxon>
        <taxon>Neoptera</taxon>
        <taxon>Endopterygota</taxon>
        <taxon>Coleoptera</taxon>
        <taxon>Polyphaga</taxon>
        <taxon>Cucujiformia</taxon>
        <taxon>Chrysomeloidea</taxon>
        <taxon>Chrysomelidae</taxon>
        <taxon>Bruchinae</taxon>
        <taxon>Bruchini</taxon>
        <taxon>Acanthoscelides</taxon>
    </lineage>
</organism>
<evidence type="ECO:0000313" key="2">
    <source>
        <dbReference type="Proteomes" id="UP001152888"/>
    </source>
</evidence>
<reference evidence="1" key="1">
    <citation type="submission" date="2022-03" db="EMBL/GenBank/DDBJ databases">
        <authorList>
            <person name="Sayadi A."/>
        </authorList>
    </citation>
    <scope>NUCLEOTIDE SEQUENCE</scope>
</reference>
<dbReference type="AlphaFoldDB" id="A0A9P0KRT9"/>
<keyword evidence="2" id="KW-1185">Reference proteome</keyword>
<accession>A0A9P0KRT9</accession>
<dbReference type="Proteomes" id="UP001152888">
    <property type="component" value="Unassembled WGS sequence"/>
</dbReference>
<comment type="caution">
    <text evidence="1">The sequence shown here is derived from an EMBL/GenBank/DDBJ whole genome shotgun (WGS) entry which is preliminary data.</text>
</comment>
<sequence>MTLLFFEVFSTKQFSKHFACWQIQNGLLNASTTSSGDWYL</sequence>
<gene>
    <name evidence="1" type="ORF">ACAOBT_LOCUS13196</name>
</gene>
<proteinExistence type="predicted"/>
<protein>
    <submittedName>
        <fullName evidence="1">Uncharacterized protein</fullName>
    </submittedName>
</protein>
<dbReference type="EMBL" id="CAKOFQ010006873">
    <property type="protein sequence ID" value="CAH1978595.1"/>
    <property type="molecule type" value="Genomic_DNA"/>
</dbReference>